<dbReference type="Pfam" id="PF07156">
    <property type="entry name" value="Prenylcys_lyase"/>
    <property type="match status" value="1"/>
</dbReference>
<dbReference type="Pfam" id="PF04212">
    <property type="entry name" value="MIT"/>
    <property type="match status" value="1"/>
</dbReference>
<evidence type="ECO:0000256" key="5">
    <source>
        <dbReference type="ARBA" id="ARBA00022741"/>
    </source>
</evidence>
<dbReference type="CDD" id="cd19521">
    <property type="entry name" value="RecA-like_VPS4"/>
    <property type="match status" value="1"/>
</dbReference>
<evidence type="ECO:0000256" key="11">
    <source>
        <dbReference type="ARBA" id="ARBA00048883"/>
    </source>
</evidence>
<dbReference type="InterPro" id="IPR041569">
    <property type="entry name" value="AAA_lid_3"/>
</dbReference>
<dbReference type="CDD" id="cd02678">
    <property type="entry name" value="MIT_VPS4"/>
    <property type="match status" value="1"/>
</dbReference>
<keyword evidence="4" id="KW-0813">Transport</keyword>
<dbReference type="InterPro" id="IPR003960">
    <property type="entry name" value="ATPase_AAA_CS"/>
</dbReference>
<dbReference type="GO" id="GO:0005524">
    <property type="term" value="F:ATP binding"/>
    <property type="evidence" value="ECO:0007669"/>
    <property type="project" value="UniProtKB-KW"/>
</dbReference>
<dbReference type="GO" id="GO:0045324">
    <property type="term" value="P:late endosome to vacuole transport"/>
    <property type="evidence" value="ECO:0007669"/>
    <property type="project" value="UniProtKB-ARBA"/>
</dbReference>
<dbReference type="InterPro" id="IPR010795">
    <property type="entry name" value="Prenylcys_lyase"/>
</dbReference>
<keyword evidence="8" id="KW-0067">ATP-binding</keyword>
<dbReference type="FunFam" id="1.10.8.60:FF:000015">
    <property type="entry name" value="vacuolar protein sorting-associated protein 4A"/>
    <property type="match status" value="1"/>
</dbReference>
<dbReference type="EC" id="3.6.4.6" evidence="3"/>
<dbReference type="Gene3D" id="1.20.58.80">
    <property type="entry name" value="Phosphotransferase system, lactose/cellobiose-type IIA subunit"/>
    <property type="match status" value="1"/>
</dbReference>
<dbReference type="PROSITE" id="PS00674">
    <property type="entry name" value="AAA"/>
    <property type="match status" value="1"/>
</dbReference>
<evidence type="ECO:0000256" key="7">
    <source>
        <dbReference type="ARBA" id="ARBA00022801"/>
    </source>
</evidence>
<dbReference type="InterPro" id="IPR050304">
    <property type="entry name" value="MT-severing_AAA_ATPase"/>
</dbReference>
<dbReference type="SUPFAM" id="SSF51905">
    <property type="entry name" value="FAD/NAD(P)-binding domain"/>
    <property type="match status" value="1"/>
</dbReference>
<keyword evidence="9" id="KW-0653">Protein transport</keyword>
<dbReference type="InterPro" id="IPR003959">
    <property type="entry name" value="ATPase_AAA_core"/>
</dbReference>
<evidence type="ECO:0000256" key="8">
    <source>
        <dbReference type="ARBA" id="ARBA00022840"/>
    </source>
</evidence>
<keyword evidence="10" id="KW-0472">Membrane</keyword>
<feature type="region of interest" description="Disordered" evidence="12">
    <location>
        <begin position="74"/>
        <end position="113"/>
    </location>
</feature>
<proteinExistence type="inferred from homology"/>
<keyword evidence="5" id="KW-0547">Nucleotide-binding</keyword>
<dbReference type="OrthoDB" id="29072at2759"/>
<dbReference type="PANTHER" id="PTHR23074:SF83">
    <property type="entry name" value="VACUOLAR PROTEIN SORTING-ASSOCIATED PROTEIN 4A"/>
    <property type="match status" value="1"/>
</dbReference>
<dbReference type="Proteomes" id="UP000325902">
    <property type="component" value="Unassembled WGS sequence"/>
</dbReference>
<dbReference type="GO" id="GO:0015031">
    <property type="term" value="P:protein transport"/>
    <property type="evidence" value="ECO:0007669"/>
    <property type="project" value="UniProtKB-KW"/>
</dbReference>
<dbReference type="Gene3D" id="3.40.50.300">
    <property type="entry name" value="P-loop containing nucleotide triphosphate hydrolases"/>
    <property type="match status" value="1"/>
</dbReference>
<dbReference type="SMART" id="SM00745">
    <property type="entry name" value="MIT"/>
    <property type="match status" value="1"/>
</dbReference>
<gene>
    <name evidence="15" type="primary">VPS4</name>
    <name evidence="15" type="ORF">DBV05_g10955</name>
</gene>
<evidence type="ECO:0000259" key="14">
    <source>
        <dbReference type="SMART" id="SM00745"/>
    </source>
</evidence>
<dbReference type="InterPro" id="IPR003593">
    <property type="entry name" value="AAA+_ATPase"/>
</dbReference>
<keyword evidence="6" id="KW-0967">Endosome</keyword>
<feature type="domain" description="AAA+ ATPase" evidence="13">
    <location>
        <begin position="166"/>
        <end position="301"/>
    </location>
</feature>
<evidence type="ECO:0000256" key="2">
    <source>
        <dbReference type="ARBA" id="ARBA00006914"/>
    </source>
</evidence>
<dbReference type="GO" id="GO:0016887">
    <property type="term" value="F:ATP hydrolysis activity"/>
    <property type="evidence" value="ECO:0007669"/>
    <property type="project" value="InterPro"/>
</dbReference>
<dbReference type="InterPro" id="IPR036188">
    <property type="entry name" value="FAD/NAD-bd_sf"/>
</dbReference>
<reference evidence="15 16" key="1">
    <citation type="journal article" date="2019" name="Sci. Rep.">
        <title>A multi-omics analysis of the grapevine pathogen Lasiodiplodia theobromae reveals that temperature affects the expression of virulence- and pathogenicity-related genes.</title>
        <authorList>
            <person name="Felix C."/>
            <person name="Meneses R."/>
            <person name="Goncalves M.F.M."/>
            <person name="Tilleman L."/>
            <person name="Duarte A.S."/>
            <person name="Jorrin-Novo J.V."/>
            <person name="Van de Peer Y."/>
            <person name="Deforce D."/>
            <person name="Van Nieuwerburgh F."/>
            <person name="Esteves A.C."/>
            <person name="Alves A."/>
        </authorList>
    </citation>
    <scope>NUCLEOTIDE SEQUENCE [LARGE SCALE GENOMIC DNA]</scope>
    <source>
        <strain evidence="15 16">LA-SOL3</strain>
    </source>
</reference>
<dbReference type="Gene3D" id="1.10.8.60">
    <property type="match status" value="1"/>
</dbReference>
<evidence type="ECO:0000256" key="4">
    <source>
        <dbReference type="ARBA" id="ARBA00022448"/>
    </source>
</evidence>
<dbReference type="GO" id="GO:0007033">
    <property type="term" value="P:vacuole organization"/>
    <property type="evidence" value="ECO:0007669"/>
    <property type="project" value="TreeGrafter"/>
</dbReference>
<evidence type="ECO:0000313" key="15">
    <source>
        <dbReference type="EMBL" id="KAB2570383.1"/>
    </source>
</evidence>
<comment type="catalytic activity">
    <reaction evidence="11">
        <text>ATP + H2O = ADP + phosphate + H(+)</text>
        <dbReference type="Rhea" id="RHEA:13065"/>
        <dbReference type="ChEBI" id="CHEBI:15377"/>
        <dbReference type="ChEBI" id="CHEBI:15378"/>
        <dbReference type="ChEBI" id="CHEBI:30616"/>
        <dbReference type="ChEBI" id="CHEBI:43474"/>
        <dbReference type="ChEBI" id="CHEBI:456216"/>
        <dbReference type="EC" id="3.6.4.6"/>
    </reaction>
</comment>
<evidence type="ECO:0000313" key="16">
    <source>
        <dbReference type="Proteomes" id="UP000325902"/>
    </source>
</evidence>
<organism evidence="15 16">
    <name type="scientific">Lasiodiplodia theobromae</name>
    <dbReference type="NCBI Taxonomy" id="45133"/>
    <lineage>
        <taxon>Eukaryota</taxon>
        <taxon>Fungi</taxon>
        <taxon>Dikarya</taxon>
        <taxon>Ascomycota</taxon>
        <taxon>Pezizomycotina</taxon>
        <taxon>Dothideomycetes</taxon>
        <taxon>Dothideomycetes incertae sedis</taxon>
        <taxon>Botryosphaeriales</taxon>
        <taxon>Botryosphaeriaceae</taxon>
        <taxon>Lasiodiplodia</taxon>
    </lineage>
</organism>
<dbReference type="SUPFAM" id="SSF52540">
    <property type="entry name" value="P-loop containing nucleoside triphosphate hydrolases"/>
    <property type="match status" value="1"/>
</dbReference>
<evidence type="ECO:0000256" key="1">
    <source>
        <dbReference type="ARBA" id="ARBA00004481"/>
    </source>
</evidence>
<keyword evidence="16" id="KW-1185">Reference proteome</keyword>
<dbReference type="FunFam" id="1.20.58.80:FF:000004">
    <property type="entry name" value="Vacuolar protein sorting-associated protein 4"/>
    <property type="match status" value="1"/>
</dbReference>
<feature type="region of interest" description="Disordered" evidence="12">
    <location>
        <begin position="928"/>
        <end position="948"/>
    </location>
</feature>
<dbReference type="SMART" id="SM00382">
    <property type="entry name" value="AAA"/>
    <property type="match status" value="1"/>
</dbReference>
<protein>
    <recommendedName>
        <fullName evidence="3">vesicle-fusing ATPase</fullName>
        <ecNumber evidence="3">3.6.4.6</ecNumber>
    </recommendedName>
</protein>
<evidence type="ECO:0000259" key="13">
    <source>
        <dbReference type="SMART" id="SM00382"/>
    </source>
</evidence>
<dbReference type="InterPro" id="IPR007330">
    <property type="entry name" value="MIT_dom"/>
</dbReference>
<evidence type="ECO:0000256" key="10">
    <source>
        <dbReference type="ARBA" id="ARBA00023136"/>
    </source>
</evidence>
<dbReference type="InterPro" id="IPR027417">
    <property type="entry name" value="P-loop_NTPase"/>
</dbReference>
<dbReference type="InterPro" id="IPR036181">
    <property type="entry name" value="MIT_dom_sf"/>
</dbReference>
<comment type="subcellular location">
    <subcellularLocation>
        <location evidence="1">Endosome membrane</location>
        <topology evidence="1">Peripheral membrane protein</topology>
    </subcellularLocation>
</comment>
<feature type="compositionally biased region" description="Gly residues" evidence="12">
    <location>
        <begin position="94"/>
        <end position="104"/>
    </location>
</feature>
<dbReference type="EMBL" id="VCHE01000139">
    <property type="protein sequence ID" value="KAB2570383.1"/>
    <property type="molecule type" value="Genomic_DNA"/>
</dbReference>
<dbReference type="GO" id="GO:0016670">
    <property type="term" value="F:oxidoreductase activity, acting on a sulfur group of donors, oxygen as acceptor"/>
    <property type="evidence" value="ECO:0007669"/>
    <property type="project" value="InterPro"/>
</dbReference>
<dbReference type="SUPFAM" id="SSF116846">
    <property type="entry name" value="MIT domain"/>
    <property type="match status" value="1"/>
</dbReference>
<dbReference type="Pfam" id="PF09336">
    <property type="entry name" value="Vps4_C"/>
    <property type="match status" value="1"/>
</dbReference>
<accession>A0A5N5CYF3</accession>
<dbReference type="FunFam" id="3.40.50.300:FF:000043">
    <property type="entry name" value="Vacuolar protein sorting-associated protein 4"/>
    <property type="match status" value="1"/>
</dbReference>
<comment type="similarity">
    <text evidence="2">Belongs to the AAA ATPase family.</text>
</comment>
<dbReference type="InterPro" id="IPR015415">
    <property type="entry name" value="Spast_Vps4_C"/>
</dbReference>
<keyword evidence="7" id="KW-0378">Hydrolase</keyword>
<evidence type="ECO:0000256" key="9">
    <source>
        <dbReference type="ARBA" id="ARBA00022927"/>
    </source>
</evidence>
<sequence length="948" mass="103779">MSGTDFLGRAIDVVKKAIEKDTNGDYETAYQLYYQALELFMLALKWEKNPKSKEMIRAKVGEYMERAEKLKNHLAENDTNNRKKPGAIGANGKVAGGSGKGQGGGDDEEDADSKKLRGALAGAILSEKPNVRWEDVAGLDQAKEALKEAVILPIKFPHLFTGKRQPWKGILMYGPPGTGKSYLAKAVATEANSTFFSVSSSDLVSKWMGESERLVKQLFNMARENKPSIIFIDEIDALCGPRGEGESEASRRIKTELLVQMDGVGKDSKGVLILGATNIPWQLDAAIRRRFQRRVHISLPDLPARMKMFELAVGTTPCHLKPEDYRELGRLSEGYSGSDISIAVQDALMQPVRKIQTATHYKKVMVEGEEKLTPCSPGDAGAMEMQWTEVESDQLLEPPLMLKDFVKAIKSSRPTVSGEDLTRNAEWTKEFGSEGAGAGGSSAAYHLSEFASWAGIPTNITVFERAPYIGGRSTTVHAYDAPSIPVELGATIFVQVNTILMDAVARFNLSSDGFGTAIVDDDEEDDKERDFLGVWDGHRFVLTTPEDMGWWDKARMLWKYGLAPIRTMQLMKKTVGAFLEMYQEPHFPWTSLSEKAHELGLVEASAATGTEFLRKNGIGEAFAHDVVQASTRVNYAQNLPLVNGLISMVCMATDGAMSVDGGNWQIFSNMATVATKDIRLNTSVSAIAKQSDGTYKLTPKDASTNELQASEDFDAVILAAPYQFADIDFTPQPQHVPDTIPYVQLHVTLFTSPHRLAASAFNLPPGSPVPQVILTTLAPGDVPNDDRDADLPNKSHVGSAGFFSISTLRAVRNPATGRREFLYKVFSPAPVTGAFLAKILGVRTDFDDGESDLGEDVVGRQGDVTWVHRKVWHSYPYEFPRVTFEELKLDEGLWYTSAIEGFISTMETSALAGKNVAKLVVDGWVGGDEKGEEGADGAEGDEEGVKEL</sequence>
<dbReference type="Pfam" id="PF00004">
    <property type="entry name" value="AAA"/>
    <property type="match status" value="1"/>
</dbReference>
<evidence type="ECO:0000256" key="12">
    <source>
        <dbReference type="SAM" id="MobiDB-lite"/>
    </source>
</evidence>
<name>A0A5N5CYF3_9PEZI</name>
<dbReference type="GO" id="GO:0016197">
    <property type="term" value="P:endosomal transport"/>
    <property type="evidence" value="ECO:0007669"/>
    <property type="project" value="TreeGrafter"/>
</dbReference>
<evidence type="ECO:0000256" key="6">
    <source>
        <dbReference type="ARBA" id="ARBA00022753"/>
    </source>
</evidence>
<evidence type="ECO:0000256" key="3">
    <source>
        <dbReference type="ARBA" id="ARBA00012674"/>
    </source>
</evidence>
<comment type="caution">
    <text evidence="15">The sequence shown here is derived from an EMBL/GenBank/DDBJ whole genome shotgun (WGS) entry which is preliminary data.</text>
</comment>
<dbReference type="GO" id="GO:0010008">
    <property type="term" value="C:endosome membrane"/>
    <property type="evidence" value="ECO:0007669"/>
    <property type="project" value="UniProtKB-SubCell"/>
</dbReference>
<dbReference type="Pfam" id="PF17862">
    <property type="entry name" value="AAA_lid_3"/>
    <property type="match status" value="1"/>
</dbReference>
<feature type="domain" description="MIT" evidence="14">
    <location>
        <begin position="3"/>
        <end position="80"/>
    </location>
</feature>
<dbReference type="Pfam" id="PF13450">
    <property type="entry name" value="NAD_binding_8"/>
    <property type="match status" value="1"/>
</dbReference>
<dbReference type="GO" id="GO:0030328">
    <property type="term" value="P:prenylcysteine catabolic process"/>
    <property type="evidence" value="ECO:0007669"/>
    <property type="project" value="InterPro"/>
</dbReference>
<dbReference type="InterPro" id="IPR045253">
    <property type="entry name" value="VPS4_MIT"/>
</dbReference>
<dbReference type="PANTHER" id="PTHR23074">
    <property type="entry name" value="AAA DOMAIN-CONTAINING"/>
    <property type="match status" value="1"/>
</dbReference>
<dbReference type="Gene3D" id="3.50.50.60">
    <property type="entry name" value="FAD/NAD(P)-binding domain"/>
    <property type="match status" value="1"/>
</dbReference>
<dbReference type="AlphaFoldDB" id="A0A5N5CYF3"/>